<name>A0AC61RQC9_9FIRM</name>
<protein>
    <submittedName>
        <fullName evidence="1">Uncharacterized protein</fullName>
    </submittedName>
</protein>
<proteinExistence type="predicted"/>
<dbReference type="EMBL" id="SRYA01000072">
    <property type="protein sequence ID" value="TGY91049.1"/>
    <property type="molecule type" value="Genomic_DNA"/>
</dbReference>
<evidence type="ECO:0000313" key="2">
    <source>
        <dbReference type="Proteomes" id="UP000304953"/>
    </source>
</evidence>
<sequence>MTNFTADVSQIIVFIGVMAFIVSVITEALKKWTWFDRKVPTALTVILLSLILCPVCLLGLAAYYGVAIEWFMVFASFIAAFIVALVSMDGWERVTELAEKLIRK</sequence>
<accession>A0AC61RQC9</accession>
<evidence type="ECO:0000313" key="1">
    <source>
        <dbReference type="EMBL" id="TGY91049.1"/>
    </source>
</evidence>
<keyword evidence="2" id="KW-1185">Reference proteome</keyword>
<gene>
    <name evidence="1" type="ORF">E5329_22910</name>
</gene>
<organism evidence="1 2">
    <name type="scientific">Petralouisia muris</name>
    <dbReference type="NCBI Taxonomy" id="3032872"/>
    <lineage>
        <taxon>Bacteria</taxon>
        <taxon>Bacillati</taxon>
        <taxon>Bacillota</taxon>
        <taxon>Clostridia</taxon>
        <taxon>Lachnospirales</taxon>
        <taxon>Lachnospiraceae</taxon>
        <taxon>Petralouisia</taxon>
    </lineage>
</organism>
<comment type="caution">
    <text evidence="1">The sequence shown here is derived from an EMBL/GenBank/DDBJ whole genome shotgun (WGS) entry which is preliminary data.</text>
</comment>
<reference evidence="1" key="1">
    <citation type="submission" date="2019-04" db="EMBL/GenBank/DDBJ databases">
        <title>Microbes associate with the intestines of laboratory mice.</title>
        <authorList>
            <person name="Navarre W."/>
            <person name="Wong E."/>
            <person name="Huang K."/>
            <person name="Tropini C."/>
            <person name="Ng K."/>
            <person name="Yu B."/>
        </authorList>
    </citation>
    <scope>NUCLEOTIDE SEQUENCE</scope>
    <source>
        <strain evidence="1">NM01_1-7b</strain>
    </source>
</reference>
<dbReference type="Proteomes" id="UP000304953">
    <property type="component" value="Unassembled WGS sequence"/>
</dbReference>